<dbReference type="PANTHER" id="PTHR12642">
    <property type="entry name" value="RIBOSOME BIOGENESIS PROTEIN NSA2 HOMOLOG"/>
    <property type="match status" value="1"/>
</dbReference>
<reference evidence="9 10" key="1">
    <citation type="journal article" date="2020" name="ISME J.">
        <title>Uncovering the hidden diversity of litter-decomposition mechanisms in mushroom-forming fungi.</title>
        <authorList>
            <person name="Floudas D."/>
            <person name="Bentzer J."/>
            <person name="Ahren D."/>
            <person name="Johansson T."/>
            <person name="Persson P."/>
            <person name="Tunlid A."/>
        </authorList>
    </citation>
    <scope>NUCLEOTIDE SEQUENCE [LARGE SCALE GENOMIC DNA]</scope>
    <source>
        <strain evidence="9 10">CBS 175.51</strain>
    </source>
</reference>
<feature type="domain" description="RMT2" evidence="8">
    <location>
        <begin position="429"/>
        <end position="687"/>
    </location>
</feature>
<evidence type="ECO:0000259" key="8">
    <source>
        <dbReference type="PROSITE" id="PS51559"/>
    </source>
</evidence>
<dbReference type="FunFam" id="2.40.10.310:FF:000001">
    <property type="entry name" value="NSA2, ribosome biogenesis homolog"/>
    <property type="match status" value="1"/>
</dbReference>
<protein>
    <recommendedName>
        <fullName evidence="7">Ribosome biogenesis protein NSA2 homolog</fullName>
    </recommendedName>
</protein>
<comment type="subunit">
    <text evidence="7">Component of the pre-66S ribosomal particle.</text>
</comment>
<dbReference type="Proteomes" id="UP000541558">
    <property type="component" value="Unassembled WGS sequence"/>
</dbReference>
<feature type="repeat" description="ANK" evidence="6">
    <location>
        <begin position="318"/>
        <end position="350"/>
    </location>
</feature>
<accession>A0A8H5B5K8</accession>
<evidence type="ECO:0000256" key="7">
    <source>
        <dbReference type="RuleBase" id="RU367114"/>
    </source>
</evidence>
<dbReference type="Gene3D" id="3.40.50.150">
    <property type="entry name" value="Vaccinia Virus protein VP39"/>
    <property type="match status" value="1"/>
</dbReference>
<keyword evidence="10" id="KW-1185">Reference proteome</keyword>
<organism evidence="9 10">
    <name type="scientific">Ephemerocybe angulata</name>
    <dbReference type="NCBI Taxonomy" id="980116"/>
    <lineage>
        <taxon>Eukaryota</taxon>
        <taxon>Fungi</taxon>
        <taxon>Dikarya</taxon>
        <taxon>Basidiomycota</taxon>
        <taxon>Agaricomycotina</taxon>
        <taxon>Agaricomycetes</taxon>
        <taxon>Agaricomycetidae</taxon>
        <taxon>Agaricales</taxon>
        <taxon>Agaricineae</taxon>
        <taxon>Psathyrellaceae</taxon>
        <taxon>Ephemerocybe</taxon>
    </lineage>
</organism>
<keyword evidence="4 7" id="KW-0698">rRNA processing</keyword>
<comment type="function">
    <text evidence="7">Involved in the biogenesis of the 60S ribosomal subunit. May play a part in the quality control of pre-60S particles.</text>
</comment>
<evidence type="ECO:0000256" key="6">
    <source>
        <dbReference type="PROSITE-ProRule" id="PRU00023"/>
    </source>
</evidence>
<dbReference type="Gene3D" id="2.40.10.310">
    <property type="match status" value="1"/>
</dbReference>
<evidence type="ECO:0000256" key="1">
    <source>
        <dbReference type="ARBA" id="ARBA00004604"/>
    </source>
</evidence>
<dbReference type="SUPFAM" id="SSF53335">
    <property type="entry name" value="S-adenosyl-L-methionine-dependent methyltransferases"/>
    <property type="match status" value="1"/>
</dbReference>
<keyword evidence="5 7" id="KW-0539">Nucleus</keyword>
<dbReference type="Pfam" id="PF12796">
    <property type="entry name" value="Ank_2"/>
    <property type="match status" value="1"/>
</dbReference>
<dbReference type="CDD" id="cd11381">
    <property type="entry name" value="NSA2"/>
    <property type="match status" value="1"/>
</dbReference>
<evidence type="ECO:0000256" key="3">
    <source>
        <dbReference type="ARBA" id="ARBA00022517"/>
    </source>
</evidence>
<dbReference type="EMBL" id="JAACJK010000219">
    <property type="protein sequence ID" value="KAF5316983.1"/>
    <property type="molecule type" value="Genomic_DNA"/>
</dbReference>
<evidence type="ECO:0000313" key="10">
    <source>
        <dbReference type="Proteomes" id="UP000541558"/>
    </source>
</evidence>
<evidence type="ECO:0000256" key="2">
    <source>
        <dbReference type="ARBA" id="ARBA00005424"/>
    </source>
</evidence>
<evidence type="ECO:0000256" key="4">
    <source>
        <dbReference type="ARBA" id="ARBA00022552"/>
    </source>
</evidence>
<dbReference type="InterPro" id="IPR039411">
    <property type="entry name" value="NSA2_fam"/>
</dbReference>
<dbReference type="Gene3D" id="1.25.40.20">
    <property type="entry name" value="Ankyrin repeat-containing domain"/>
    <property type="match status" value="1"/>
</dbReference>
<gene>
    <name evidence="9" type="ORF">D9611_003817</name>
</gene>
<dbReference type="GO" id="GO:0006364">
    <property type="term" value="P:rRNA processing"/>
    <property type="evidence" value="ECO:0007669"/>
    <property type="project" value="UniProtKB-KW"/>
</dbReference>
<dbReference type="AlphaFoldDB" id="A0A8H5B5K8"/>
<dbReference type="PROSITE" id="PS50088">
    <property type="entry name" value="ANK_REPEAT"/>
    <property type="match status" value="1"/>
</dbReference>
<keyword evidence="6" id="KW-0040">ANK repeat</keyword>
<dbReference type="Pfam" id="PF01201">
    <property type="entry name" value="Ribosomal_S8e"/>
    <property type="match status" value="1"/>
</dbReference>
<comment type="caution">
    <text evidence="9">The sequence shown here is derived from an EMBL/GenBank/DDBJ whole genome shotgun (WGS) entry which is preliminary data.</text>
</comment>
<comment type="subcellular location">
    <subcellularLocation>
        <location evidence="1 7">Nucleus</location>
        <location evidence="1 7">Nucleolus</location>
    </subcellularLocation>
</comment>
<dbReference type="InterPro" id="IPR029063">
    <property type="entry name" value="SAM-dependent_MTases_sf"/>
</dbReference>
<dbReference type="GO" id="GO:0042273">
    <property type="term" value="P:ribosomal large subunit biogenesis"/>
    <property type="evidence" value="ECO:0007669"/>
    <property type="project" value="UniProtKB-ARBA"/>
</dbReference>
<proteinExistence type="inferred from homology"/>
<dbReference type="PROSITE" id="PS51559">
    <property type="entry name" value="SAM_RMT2"/>
    <property type="match status" value="1"/>
</dbReference>
<dbReference type="GO" id="GO:0030684">
    <property type="term" value="C:preribosome"/>
    <property type="evidence" value="ECO:0007669"/>
    <property type="project" value="UniProtKB-ARBA"/>
</dbReference>
<dbReference type="InterPro" id="IPR026480">
    <property type="entry name" value="RMT2_dom"/>
</dbReference>
<evidence type="ECO:0000313" key="9">
    <source>
        <dbReference type="EMBL" id="KAF5316983.1"/>
    </source>
</evidence>
<dbReference type="InterPro" id="IPR002110">
    <property type="entry name" value="Ankyrin_rpt"/>
</dbReference>
<keyword evidence="7" id="KW-0687">Ribonucleoprotein</keyword>
<dbReference type="OrthoDB" id="19014at2759"/>
<dbReference type="GO" id="GO:0005730">
    <property type="term" value="C:nucleolus"/>
    <property type="evidence" value="ECO:0007669"/>
    <property type="project" value="UniProtKB-SubCell"/>
</dbReference>
<evidence type="ECO:0000256" key="5">
    <source>
        <dbReference type="ARBA" id="ARBA00023242"/>
    </source>
</evidence>
<dbReference type="SUPFAM" id="SSF48403">
    <property type="entry name" value="Ankyrin repeat"/>
    <property type="match status" value="1"/>
</dbReference>
<comment type="similarity">
    <text evidence="2 7">Belongs to the eukaryotic ribosomal protein eS8 family. Ribosome biogenesis protein NSA2 subfamily.</text>
</comment>
<keyword evidence="3 7" id="KW-0690">Ribosome biogenesis</keyword>
<dbReference type="PROSITE" id="PS50297">
    <property type="entry name" value="ANK_REP_REGION"/>
    <property type="match status" value="1"/>
</dbReference>
<sequence length="687" mass="76239">MARHNAYIEESIKRHGRRLDHFERKRKKEAREAHRSSAVAQKLFGIKAKLLHQKRHAEKVQLKKTLKAHDERNVKKPDAGTVPEGALPTYLLDREGQRDAKAMSSAIKQRRKDKAAKYAVPLPRVRGIAEDEMFKVLKTGKSKSKAWKRMVTKATFVGESFTRKPPKLERFVRPMALRFKKANVTHPDLKATFQLNILGVKKNPQSPMYTQLGVLTKGTIIEVNVSELGMVTTGGKVVFGKYAQITNNPENDGCINAVLPNDVDMTNAEGGSMDAGDVAILLGTQLISAILNGASLDTVKELVQTGGAPVWFQDEEGEGISPLHAAAYVRDAEMVRWLIGQGAVWNAVDNLKNTAGDVALSFNDLETYTVIRDAGIRAAIFTIPLRLRVGSPPTTADNSQAELLLGLLESKNRAPIETPSNLVLKQDDDTAAASTDAFLSSKLIYTTDEYGQKICMVKVPKKTIVFTGENGEGEPVVEDGEEEIGVMMGWEQGIMEETVRRLTKGLPEEGLTVLNVGFGLGIIDTLFEFLPTLPAQHVIIEPHPDVLAHMRAEGWYDKPNVTILEGKWQDFIANGKLLEFGGFDVVYTDTFSEDYAALRAFFEELPDLLSGPDARFSFFNGLGATNALFYDVYTHISELNLADIGLDVQWSDVDVTTDEEERWGQSREYFNLPIYRLPIAKMKDMMA</sequence>
<dbReference type="InterPro" id="IPR036770">
    <property type="entry name" value="Ankyrin_rpt-contain_sf"/>
</dbReference>
<dbReference type="InterPro" id="IPR022309">
    <property type="entry name" value="Ribosomal_Se8/biogenesis_NSA2"/>
</dbReference>
<name>A0A8H5B5K8_9AGAR</name>